<reference evidence="2" key="1">
    <citation type="submission" date="2021-02" db="EMBL/GenBank/DDBJ databases">
        <authorList>
            <person name="Nowell W R."/>
        </authorList>
    </citation>
    <scope>NUCLEOTIDE SEQUENCE</scope>
</reference>
<keyword evidence="1" id="KW-0812">Transmembrane</keyword>
<dbReference type="AlphaFoldDB" id="A0A815E7J6"/>
<keyword evidence="1" id="KW-0472">Membrane</keyword>
<evidence type="ECO:0000313" key="2">
    <source>
        <dbReference type="EMBL" id="CAF1307596.1"/>
    </source>
</evidence>
<gene>
    <name evidence="2" type="ORF">XAT740_LOCUS29205</name>
</gene>
<feature type="transmembrane region" description="Helical" evidence="1">
    <location>
        <begin position="39"/>
        <end position="72"/>
    </location>
</feature>
<comment type="caution">
    <text evidence="2">The sequence shown here is derived from an EMBL/GenBank/DDBJ whole genome shotgun (WGS) entry which is preliminary data.</text>
</comment>
<evidence type="ECO:0000256" key="1">
    <source>
        <dbReference type="SAM" id="Phobius"/>
    </source>
</evidence>
<keyword evidence="1" id="KW-1133">Transmembrane helix</keyword>
<protein>
    <submittedName>
        <fullName evidence="2">Uncharacterized protein</fullName>
    </submittedName>
</protein>
<sequence>MSIRPRPYASVNRYAVRRPTFIPRAPVAPARAGGAGLAGLIGGIACPLLCLGCLASLALLGLFATMIGAAAYMNKIQSQIRKNATGAGSIMELNILVLACALICSLYVLSKHRRSVAST</sequence>
<keyword evidence="3" id="KW-1185">Reference proteome</keyword>
<dbReference type="Proteomes" id="UP000663828">
    <property type="component" value="Unassembled WGS sequence"/>
</dbReference>
<evidence type="ECO:0000313" key="3">
    <source>
        <dbReference type="Proteomes" id="UP000663828"/>
    </source>
</evidence>
<proteinExistence type="predicted"/>
<feature type="transmembrane region" description="Helical" evidence="1">
    <location>
        <begin position="93"/>
        <end position="110"/>
    </location>
</feature>
<accession>A0A815E7J6</accession>
<name>A0A815E7J6_ADIRI</name>
<dbReference type="EMBL" id="CAJNOR010002533">
    <property type="protein sequence ID" value="CAF1307596.1"/>
    <property type="molecule type" value="Genomic_DNA"/>
</dbReference>
<organism evidence="2 3">
    <name type="scientific">Adineta ricciae</name>
    <name type="common">Rotifer</name>
    <dbReference type="NCBI Taxonomy" id="249248"/>
    <lineage>
        <taxon>Eukaryota</taxon>
        <taxon>Metazoa</taxon>
        <taxon>Spiralia</taxon>
        <taxon>Gnathifera</taxon>
        <taxon>Rotifera</taxon>
        <taxon>Eurotatoria</taxon>
        <taxon>Bdelloidea</taxon>
        <taxon>Adinetida</taxon>
        <taxon>Adinetidae</taxon>
        <taxon>Adineta</taxon>
    </lineage>
</organism>